<name>A0ACB7SJL7_HYAAI</name>
<keyword evidence="2" id="KW-1185">Reference proteome</keyword>
<dbReference type="Proteomes" id="UP000821845">
    <property type="component" value="Chromosome 4"/>
</dbReference>
<comment type="caution">
    <text evidence="1">The sequence shown here is derived from an EMBL/GenBank/DDBJ whole genome shotgun (WGS) entry which is preliminary data.</text>
</comment>
<organism evidence="1 2">
    <name type="scientific">Hyalomma asiaticum</name>
    <name type="common">Tick</name>
    <dbReference type="NCBI Taxonomy" id="266040"/>
    <lineage>
        <taxon>Eukaryota</taxon>
        <taxon>Metazoa</taxon>
        <taxon>Ecdysozoa</taxon>
        <taxon>Arthropoda</taxon>
        <taxon>Chelicerata</taxon>
        <taxon>Arachnida</taxon>
        <taxon>Acari</taxon>
        <taxon>Parasitiformes</taxon>
        <taxon>Ixodida</taxon>
        <taxon>Ixodoidea</taxon>
        <taxon>Ixodidae</taxon>
        <taxon>Hyalomminae</taxon>
        <taxon>Hyalomma</taxon>
    </lineage>
</organism>
<evidence type="ECO:0000313" key="2">
    <source>
        <dbReference type="Proteomes" id="UP000821845"/>
    </source>
</evidence>
<evidence type="ECO:0000313" key="1">
    <source>
        <dbReference type="EMBL" id="KAH6934109.1"/>
    </source>
</evidence>
<sequence>MKFPHAPYSIDPVAWTVSAAELQGDALCATLVNGNALRAAIAACYAYVIHSGLLGASPDSVTVFIRIFTRLPHRLHCFASLSSGLPPHYQPVHGNYRSSAIWGRRRRMAENHPHQRLSTCLGGPVKMAGGRGPASRLCRGMGPNIADRGRDRSSSSGVGDAVSNVTITRYSGYNHSPSRKTRYIISSSPSLRQTEAPAAIVVEAPQLPNPFLAADAENNNGTLCLHKPGPSRENGKNLHPEQSAPVMVMPISR</sequence>
<proteinExistence type="predicted"/>
<gene>
    <name evidence="1" type="ORF">HPB50_020085</name>
</gene>
<accession>A0ACB7SJL7</accession>
<protein>
    <submittedName>
        <fullName evidence="1">Uncharacterized protein</fullName>
    </submittedName>
</protein>
<reference evidence="1" key="1">
    <citation type="submission" date="2020-05" db="EMBL/GenBank/DDBJ databases">
        <title>Large-scale comparative analyses of tick genomes elucidate their genetic diversity and vector capacities.</title>
        <authorList>
            <person name="Jia N."/>
            <person name="Wang J."/>
            <person name="Shi W."/>
            <person name="Du L."/>
            <person name="Sun Y."/>
            <person name="Zhan W."/>
            <person name="Jiang J."/>
            <person name="Wang Q."/>
            <person name="Zhang B."/>
            <person name="Ji P."/>
            <person name="Sakyi L.B."/>
            <person name="Cui X."/>
            <person name="Yuan T."/>
            <person name="Jiang B."/>
            <person name="Yang W."/>
            <person name="Lam T.T.-Y."/>
            <person name="Chang Q."/>
            <person name="Ding S."/>
            <person name="Wang X."/>
            <person name="Zhu J."/>
            <person name="Ruan X."/>
            <person name="Zhao L."/>
            <person name="Wei J."/>
            <person name="Que T."/>
            <person name="Du C."/>
            <person name="Cheng J."/>
            <person name="Dai P."/>
            <person name="Han X."/>
            <person name="Huang E."/>
            <person name="Gao Y."/>
            <person name="Liu J."/>
            <person name="Shao H."/>
            <person name="Ye R."/>
            <person name="Li L."/>
            <person name="Wei W."/>
            <person name="Wang X."/>
            <person name="Wang C."/>
            <person name="Yang T."/>
            <person name="Huo Q."/>
            <person name="Li W."/>
            <person name="Guo W."/>
            <person name="Chen H."/>
            <person name="Zhou L."/>
            <person name="Ni X."/>
            <person name="Tian J."/>
            <person name="Zhou Y."/>
            <person name="Sheng Y."/>
            <person name="Liu T."/>
            <person name="Pan Y."/>
            <person name="Xia L."/>
            <person name="Li J."/>
            <person name="Zhao F."/>
            <person name="Cao W."/>
        </authorList>
    </citation>
    <scope>NUCLEOTIDE SEQUENCE</scope>
    <source>
        <strain evidence="1">Hyas-2018</strain>
    </source>
</reference>
<dbReference type="EMBL" id="CM023484">
    <property type="protein sequence ID" value="KAH6934109.1"/>
    <property type="molecule type" value="Genomic_DNA"/>
</dbReference>